<evidence type="ECO:0000256" key="5">
    <source>
        <dbReference type="ARBA" id="ARBA00022824"/>
    </source>
</evidence>
<evidence type="ECO:0000256" key="4">
    <source>
        <dbReference type="ARBA" id="ARBA00022692"/>
    </source>
</evidence>
<reference evidence="12" key="1">
    <citation type="submission" date="2020-01" db="EMBL/GenBank/DDBJ databases">
        <title>Genome Sequencing of Three Apophysomyces-Like Fungal Strains Confirms a Novel Fungal Genus in the Mucoromycota with divergent Burkholderia-like Endosymbiotic Bacteria.</title>
        <authorList>
            <person name="Stajich J.E."/>
            <person name="Macias A.M."/>
            <person name="Carter-House D."/>
            <person name="Lovett B."/>
            <person name="Kasson L.R."/>
            <person name="Berry K."/>
            <person name="Grigoriev I."/>
            <person name="Chang Y."/>
            <person name="Spatafora J."/>
            <person name="Kasson M.T."/>
        </authorList>
    </citation>
    <scope>NUCLEOTIDE SEQUENCE</scope>
    <source>
        <strain evidence="12">NRRL A-21654</strain>
    </source>
</reference>
<dbReference type="PANTHER" id="PTHR13050:SF7">
    <property type="entry name" value="VESICLE TRANSPORT PROTEIN USE1"/>
    <property type="match status" value="1"/>
</dbReference>
<feature type="transmembrane region" description="Helical" evidence="11">
    <location>
        <begin position="275"/>
        <end position="299"/>
    </location>
</feature>
<keyword evidence="8 11" id="KW-1133">Transmembrane helix</keyword>
<proteinExistence type="inferred from homology"/>
<dbReference type="GO" id="GO:0006890">
    <property type="term" value="P:retrograde vesicle-mediated transport, Golgi to endoplasmic reticulum"/>
    <property type="evidence" value="ECO:0007669"/>
    <property type="project" value="TreeGrafter"/>
</dbReference>
<dbReference type="GO" id="GO:0005484">
    <property type="term" value="F:SNAP receptor activity"/>
    <property type="evidence" value="ECO:0007669"/>
    <property type="project" value="TreeGrafter"/>
</dbReference>
<keyword evidence="9 11" id="KW-0472">Membrane</keyword>
<dbReference type="AlphaFoldDB" id="A0A8H7BKY1"/>
<keyword evidence="13" id="KW-1185">Reference proteome</keyword>
<dbReference type="PANTHER" id="PTHR13050">
    <property type="entry name" value="USE1-LIKE PROTEIN"/>
    <property type="match status" value="1"/>
</dbReference>
<evidence type="ECO:0000313" key="13">
    <source>
        <dbReference type="Proteomes" id="UP000605846"/>
    </source>
</evidence>
<keyword evidence="7" id="KW-0653">Protein transport</keyword>
<evidence type="ECO:0000256" key="1">
    <source>
        <dbReference type="ARBA" id="ARBA00004163"/>
    </source>
</evidence>
<gene>
    <name evidence="12" type="ORF">EC973_002168</name>
</gene>
<dbReference type="InterPro" id="IPR019150">
    <property type="entry name" value="Vesicle_transport_protein_Use1"/>
</dbReference>
<evidence type="ECO:0000256" key="3">
    <source>
        <dbReference type="ARBA" id="ARBA00022448"/>
    </source>
</evidence>
<keyword evidence="6" id="KW-0931">ER-Golgi transport</keyword>
<dbReference type="GO" id="GO:0015031">
    <property type="term" value="P:protein transport"/>
    <property type="evidence" value="ECO:0007669"/>
    <property type="project" value="UniProtKB-KW"/>
</dbReference>
<feature type="compositionally biased region" description="Acidic residues" evidence="10">
    <location>
        <begin position="117"/>
        <end position="133"/>
    </location>
</feature>
<organism evidence="12 13">
    <name type="scientific">Apophysomyces ossiformis</name>
    <dbReference type="NCBI Taxonomy" id="679940"/>
    <lineage>
        <taxon>Eukaryota</taxon>
        <taxon>Fungi</taxon>
        <taxon>Fungi incertae sedis</taxon>
        <taxon>Mucoromycota</taxon>
        <taxon>Mucoromycotina</taxon>
        <taxon>Mucoromycetes</taxon>
        <taxon>Mucorales</taxon>
        <taxon>Mucorineae</taxon>
        <taxon>Mucoraceae</taxon>
        <taxon>Apophysomyces</taxon>
    </lineage>
</organism>
<keyword evidence="5" id="KW-0256">Endoplasmic reticulum</keyword>
<sequence>MTTTDRINLQRLLLSCEQKLKDDQVDLWPGSEKIKVATYVKYLQTLHDKTSQQASKNDSVDYIHRINQLKDKVAQHSMHVPVEKGIAEARWTKKKYLDQLKQYHQPDPEWLWAEPAEHEEEEEEEVEEKEEEEETRKLGEQENATEEKAATEKQTQREVPVAAKKETKETTEAPSQIRHRSNNNMNNSSKPRHITREEETTNIEHVLQHHRQMHDEMTTQLSRMAQQLKVNSQSFGDILAKDDKVLRNAQEAVQSNLEKMRKERHRLDAHYAKSWGTSFMTMGIILFVCIMFVLVFFTIKFLPKP</sequence>
<comment type="subcellular location">
    <subcellularLocation>
        <location evidence="1">Endoplasmic reticulum membrane</location>
        <topology evidence="1">Single-pass type IV membrane protein</topology>
    </subcellularLocation>
</comment>
<evidence type="ECO:0000256" key="7">
    <source>
        <dbReference type="ARBA" id="ARBA00022927"/>
    </source>
</evidence>
<comment type="caution">
    <text evidence="12">The sequence shown here is derived from an EMBL/GenBank/DDBJ whole genome shotgun (WGS) entry which is preliminary data.</text>
</comment>
<evidence type="ECO:0000256" key="6">
    <source>
        <dbReference type="ARBA" id="ARBA00022892"/>
    </source>
</evidence>
<evidence type="ECO:0000256" key="8">
    <source>
        <dbReference type="ARBA" id="ARBA00022989"/>
    </source>
</evidence>
<evidence type="ECO:0000256" key="11">
    <source>
        <dbReference type="SAM" id="Phobius"/>
    </source>
</evidence>
<dbReference type="Pfam" id="PF09753">
    <property type="entry name" value="Use1"/>
    <property type="match status" value="1"/>
</dbReference>
<evidence type="ECO:0000313" key="12">
    <source>
        <dbReference type="EMBL" id="KAF7723230.1"/>
    </source>
</evidence>
<dbReference type="Proteomes" id="UP000605846">
    <property type="component" value="Unassembled WGS sequence"/>
</dbReference>
<evidence type="ECO:0008006" key="14">
    <source>
        <dbReference type="Google" id="ProtNLM"/>
    </source>
</evidence>
<evidence type="ECO:0000256" key="2">
    <source>
        <dbReference type="ARBA" id="ARBA00007891"/>
    </source>
</evidence>
<keyword evidence="3" id="KW-0813">Transport</keyword>
<protein>
    <recommendedName>
        <fullName evidence="14">Vesicle transport protein USE1</fullName>
    </recommendedName>
</protein>
<dbReference type="EMBL" id="JABAYA010000159">
    <property type="protein sequence ID" value="KAF7723230.1"/>
    <property type="molecule type" value="Genomic_DNA"/>
</dbReference>
<keyword evidence="4 11" id="KW-0812">Transmembrane</keyword>
<dbReference type="OrthoDB" id="4506189at2759"/>
<feature type="region of interest" description="Disordered" evidence="10">
    <location>
        <begin position="107"/>
        <end position="195"/>
    </location>
</feature>
<feature type="compositionally biased region" description="Basic and acidic residues" evidence="10">
    <location>
        <begin position="134"/>
        <end position="156"/>
    </location>
</feature>
<evidence type="ECO:0000256" key="10">
    <source>
        <dbReference type="SAM" id="MobiDB-lite"/>
    </source>
</evidence>
<dbReference type="GO" id="GO:0031201">
    <property type="term" value="C:SNARE complex"/>
    <property type="evidence" value="ECO:0007669"/>
    <property type="project" value="TreeGrafter"/>
</dbReference>
<name>A0A8H7BKY1_9FUNG</name>
<dbReference type="GO" id="GO:0005789">
    <property type="term" value="C:endoplasmic reticulum membrane"/>
    <property type="evidence" value="ECO:0007669"/>
    <property type="project" value="UniProtKB-SubCell"/>
</dbReference>
<dbReference type="CDD" id="cd15860">
    <property type="entry name" value="SNARE_USE1"/>
    <property type="match status" value="1"/>
</dbReference>
<accession>A0A8H7BKY1</accession>
<evidence type="ECO:0000256" key="9">
    <source>
        <dbReference type="ARBA" id="ARBA00023136"/>
    </source>
</evidence>
<comment type="similarity">
    <text evidence="2">Belongs to the USE1 family.</text>
</comment>